<feature type="region of interest" description="Disordered" evidence="1">
    <location>
        <begin position="1"/>
        <end position="28"/>
    </location>
</feature>
<evidence type="ECO:0000313" key="2">
    <source>
        <dbReference type="EMBL" id="TNN66943.1"/>
    </source>
</evidence>
<evidence type="ECO:0000256" key="1">
    <source>
        <dbReference type="SAM" id="MobiDB-lite"/>
    </source>
</evidence>
<feature type="compositionally biased region" description="Basic and acidic residues" evidence="1">
    <location>
        <begin position="15"/>
        <end position="28"/>
    </location>
</feature>
<dbReference type="AlphaFoldDB" id="A0A4Z2HPN1"/>
<name>A0A4Z2HPN1_9TELE</name>
<sequence>MAALRPLGAPLPPEPQKKESHFSQRSKGDDVIVQRRDSFQPCRTPLGRDTASTRGCVTRPELAGSRRCKAASV</sequence>
<proteinExistence type="predicted"/>
<keyword evidence="3" id="KW-1185">Reference proteome</keyword>
<comment type="caution">
    <text evidence="2">The sequence shown here is derived from an EMBL/GenBank/DDBJ whole genome shotgun (WGS) entry which is preliminary data.</text>
</comment>
<gene>
    <name evidence="2" type="ORF">EYF80_022860</name>
</gene>
<dbReference type="Proteomes" id="UP000314294">
    <property type="component" value="Unassembled WGS sequence"/>
</dbReference>
<dbReference type="EMBL" id="SRLO01000212">
    <property type="protein sequence ID" value="TNN66943.1"/>
    <property type="molecule type" value="Genomic_DNA"/>
</dbReference>
<organism evidence="2 3">
    <name type="scientific">Liparis tanakae</name>
    <name type="common">Tanaka's snailfish</name>
    <dbReference type="NCBI Taxonomy" id="230148"/>
    <lineage>
        <taxon>Eukaryota</taxon>
        <taxon>Metazoa</taxon>
        <taxon>Chordata</taxon>
        <taxon>Craniata</taxon>
        <taxon>Vertebrata</taxon>
        <taxon>Euteleostomi</taxon>
        <taxon>Actinopterygii</taxon>
        <taxon>Neopterygii</taxon>
        <taxon>Teleostei</taxon>
        <taxon>Neoteleostei</taxon>
        <taxon>Acanthomorphata</taxon>
        <taxon>Eupercaria</taxon>
        <taxon>Perciformes</taxon>
        <taxon>Cottioidei</taxon>
        <taxon>Cottales</taxon>
        <taxon>Liparidae</taxon>
        <taxon>Liparis</taxon>
    </lineage>
</organism>
<evidence type="ECO:0000313" key="3">
    <source>
        <dbReference type="Proteomes" id="UP000314294"/>
    </source>
</evidence>
<protein>
    <submittedName>
        <fullName evidence="2">Uncharacterized protein</fullName>
    </submittedName>
</protein>
<reference evidence="2 3" key="1">
    <citation type="submission" date="2019-03" db="EMBL/GenBank/DDBJ databases">
        <title>First draft genome of Liparis tanakae, snailfish: a comprehensive survey of snailfish specific genes.</title>
        <authorList>
            <person name="Kim W."/>
            <person name="Song I."/>
            <person name="Jeong J.-H."/>
            <person name="Kim D."/>
            <person name="Kim S."/>
            <person name="Ryu S."/>
            <person name="Song J.Y."/>
            <person name="Lee S.K."/>
        </authorList>
    </citation>
    <scope>NUCLEOTIDE SEQUENCE [LARGE SCALE GENOMIC DNA]</scope>
    <source>
        <tissue evidence="2">Muscle</tissue>
    </source>
</reference>
<accession>A0A4Z2HPN1</accession>